<name>A0A699XNT3_TANCI</name>
<feature type="non-terminal residue" evidence="2">
    <location>
        <position position="82"/>
    </location>
</feature>
<dbReference type="AlphaFoldDB" id="A0A699XNT3"/>
<proteinExistence type="predicted"/>
<feature type="domain" description="Protein SirB1 N-terminal" evidence="1">
    <location>
        <begin position="29"/>
        <end position="81"/>
    </location>
</feature>
<feature type="non-terminal residue" evidence="2">
    <location>
        <position position="1"/>
    </location>
</feature>
<evidence type="ECO:0000313" key="2">
    <source>
        <dbReference type="EMBL" id="GFD59728.1"/>
    </source>
</evidence>
<dbReference type="Pfam" id="PF13369">
    <property type="entry name" value="Transglut_core2"/>
    <property type="match status" value="1"/>
</dbReference>
<accession>A0A699XNT3</accession>
<dbReference type="EMBL" id="BKCJ011868537">
    <property type="protein sequence ID" value="GFD59728.1"/>
    <property type="molecule type" value="Genomic_DNA"/>
</dbReference>
<organism evidence="2">
    <name type="scientific">Tanacetum cinerariifolium</name>
    <name type="common">Dalmatian daisy</name>
    <name type="synonym">Chrysanthemum cinerariifolium</name>
    <dbReference type="NCBI Taxonomy" id="118510"/>
    <lineage>
        <taxon>Eukaryota</taxon>
        <taxon>Viridiplantae</taxon>
        <taxon>Streptophyta</taxon>
        <taxon>Embryophyta</taxon>
        <taxon>Tracheophyta</taxon>
        <taxon>Spermatophyta</taxon>
        <taxon>Magnoliopsida</taxon>
        <taxon>eudicotyledons</taxon>
        <taxon>Gunneridae</taxon>
        <taxon>Pentapetalae</taxon>
        <taxon>asterids</taxon>
        <taxon>campanulids</taxon>
        <taxon>Asterales</taxon>
        <taxon>Asteraceae</taxon>
        <taxon>Asteroideae</taxon>
        <taxon>Anthemideae</taxon>
        <taxon>Anthemidinae</taxon>
        <taxon>Tanacetum</taxon>
    </lineage>
</organism>
<dbReference type="InterPro" id="IPR032698">
    <property type="entry name" value="SirB1_N"/>
</dbReference>
<reference evidence="2" key="1">
    <citation type="journal article" date="2019" name="Sci. Rep.">
        <title>Draft genome of Tanacetum cinerariifolium, the natural source of mosquito coil.</title>
        <authorList>
            <person name="Yamashiro T."/>
            <person name="Shiraishi A."/>
            <person name="Satake H."/>
            <person name="Nakayama K."/>
        </authorList>
    </citation>
    <scope>NUCLEOTIDE SEQUENCE</scope>
</reference>
<comment type="caution">
    <text evidence="2">The sequence shown here is derived from an EMBL/GenBank/DDBJ whole genome shotgun (WGS) entry which is preliminary data.</text>
</comment>
<protein>
    <recommendedName>
        <fullName evidence="1">Protein SirB1 N-terminal domain-containing protein</fullName>
    </recommendedName>
</protein>
<sequence>GLVDEDEIVLDEAALTLALLDHFGTDLTAYYDELEAIAARLVAVADGAAAAHEQAVALSMVFAEEFGFAGDTETYDDPANAD</sequence>
<evidence type="ECO:0000259" key="1">
    <source>
        <dbReference type="Pfam" id="PF13369"/>
    </source>
</evidence>
<gene>
    <name evidence="2" type="ORF">Tci_931697</name>
</gene>